<protein>
    <submittedName>
        <fullName evidence="2">Uncharacterized protein</fullName>
    </submittedName>
</protein>
<feature type="compositionally biased region" description="Basic and acidic residues" evidence="1">
    <location>
        <begin position="483"/>
        <end position="505"/>
    </location>
</feature>
<keyword evidence="3" id="KW-1185">Reference proteome</keyword>
<sequence length="802" mass="85092">MGTPEANGLILAPSRAQHAPAPTSATANDTSHTILLALHVPLHAAPAAGPPPTVRICEPVLLSTPNDAARAHHVLGAVSLDSEQMPCNVSPTVHQLLPTMRALPGAFHTIVRATGNTPVSVPAKDEWFMKLKEGQANQVNGSSRLLTNAPFLQLPPTTLLPTTAPPGTALGAGLMPALQVPTADSALMLPSFLANPPFQEISLPQRACTDAKSGNDVKSGTASNDQATKTSDDQAVKTINVPSNDEDDDEVAQILSQVNAASQAPAELATKASASATLPAAVPTSTLPATVPTSAAAATVSTSNISAALPTSSLPGTLPTSTLPAALPTLSFSAPHIPHATSAPFSLPTAAPPAFAWSMPPPAAAPMAGHMSPPGAPLPSLLPPAAPPLAGFMPPPAAAASLLNFSAALGLPMPNPVLQNQLSALGMLPSMLPPAAGATAATAQIPAPASVGAKVAPAAATAESHPDATARDCGSRSWQDRSPSSRRDRDRSKSPRRDRDRDRTKSSRHRSKSLRRSPSRRDKDRRDRSRSRSRSGSQSRSRSRSRTRRKSSRSGSRSRSRSHTRRSTKRARSRSRSPSRTKRARSRSRSASRHRHRSDMPLYPADEVPFVAYYMPRMNTLARSWPNRIRHALQPIGAMASMQLVENQGKITFTMPRRPGIIERLMQKSGLVLAGVRLEFEPILSADKPHPPLHLPTLPVFILLNLPPVGVIDDLLSFLTYNCPADQIYLDLVGAVRPHKQWSFAFATVLPGGDPKAVEAMHGREIGGRKLMVKRIDDPKRFFATIDSLVDLLASVGRVPQV</sequence>
<proteinExistence type="predicted"/>
<gene>
    <name evidence="2" type="ORF">AMAG_07989</name>
</gene>
<dbReference type="Proteomes" id="UP000054350">
    <property type="component" value="Unassembled WGS sequence"/>
</dbReference>
<dbReference type="VEuPathDB" id="FungiDB:AMAG_07989"/>
<reference evidence="2 3" key="1">
    <citation type="submission" date="2009-11" db="EMBL/GenBank/DDBJ databases">
        <title>Annotation of Allomyces macrogynus ATCC 38327.</title>
        <authorList>
            <consortium name="The Broad Institute Genome Sequencing Platform"/>
            <person name="Russ C."/>
            <person name="Cuomo C."/>
            <person name="Burger G."/>
            <person name="Gray M.W."/>
            <person name="Holland P.W.H."/>
            <person name="King N."/>
            <person name="Lang F.B.F."/>
            <person name="Roger A.J."/>
            <person name="Ruiz-Trillo I."/>
            <person name="Young S.K."/>
            <person name="Zeng Q."/>
            <person name="Gargeya S."/>
            <person name="Fitzgerald M."/>
            <person name="Haas B."/>
            <person name="Abouelleil A."/>
            <person name="Alvarado L."/>
            <person name="Arachchi H.M."/>
            <person name="Berlin A."/>
            <person name="Chapman S.B."/>
            <person name="Gearin G."/>
            <person name="Goldberg J."/>
            <person name="Griggs A."/>
            <person name="Gujja S."/>
            <person name="Hansen M."/>
            <person name="Heiman D."/>
            <person name="Howarth C."/>
            <person name="Larimer J."/>
            <person name="Lui A."/>
            <person name="MacDonald P.J.P."/>
            <person name="McCowen C."/>
            <person name="Montmayeur A."/>
            <person name="Murphy C."/>
            <person name="Neiman D."/>
            <person name="Pearson M."/>
            <person name="Priest M."/>
            <person name="Roberts A."/>
            <person name="Saif S."/>
            <person name="Shea T."/>
            <person name="Sisk P."/>
            <person name="Stolte C."/>
            <person name="Sykes S."/>
            <person name="Wortman J."/>
            <person name="Nusbaum C."/>
            <person name="Birren B."/>
        </authorList>
    </citation>
    <scope>NUCLEOTIDE SEQUENCE [LARGE SCALE GENOMIC DNA]</scope>
    <source>
        <strain evidence="2 3">ATCC 38327</strain>
    </source>
</reference>
<feature type="region of interest" description="Disordered" evidence="1">
    <location>
        <begin position="1"/>
        <end position="27"/>
    </location>
</feature>
<feature type="region of interest" description="Disordered" evidence="1">
    <location>
        <begin position="458"/>
        <end position="600"/>
    </location>
</feature>
<evidence type="ECO:0000256" key="1">
    <source>
        <dbReference type="SAM" id="MobiDB-lite"/>
    </source>
</evidence>
<evidence type="ECO:0000313" key="3">
    <source>
        <dbReference type="Proteomes" id="UP000054350"/>
    </source>
</evidence>
<organism evidence="2 3">
    <name type="scientific">Allomyces macrogynus (strain ATCC 38327)</name>
    <name type="common">Allomyces javanicus var. macrogynus</name>
    <dbReference type="NCBI Taxonomy" id="578462"/>
    <lineage>
        <taxon>Eukaryota</taxon>
        <taxon>Fungi</taxon>
        <taxon>Fungi incertae sedis</taxon>
        <taxon>Blastocladiomycota</taxon>
        <taxon>Blastocladiomycetes</taxon>
        <taxon>Blastocladiales</taxon>
        <taxon>Blastocladiaceae</taxon>
        <taxon>Allomyces</taxon>
    </lineage>
</organism>
<feature type="compositionally biased region" description="Basic and acidic residues" evidence="1">
    <location>
        <begin position="464"/>
        <end position="474"/>
    </location>
</feature>
<evidence type="ECO:0000313" key="2">
    <source>
        <dbReference type="EMBL" id="KNE62808.1"/>
    </source>
</evidence>
<feature type="compositionally biased region" description="Polar residues" evidence="1">
    <location>
        <begin position="216"/>
        <end position="229"/>
    </location>
</feature>
<feature type="compositionally biased region" description="Basic residues" evidence="1">
    <location>
        <begin position="541"/>
        <end position="597"/>
    </location>
</feature>
<dbReference type="GO" id="GO:0000395">
    <property type="term" value="P:mRNA 5'-splice site recognition"/>
    <property type="evidence" value="ECO:0007669"/>
    <property type="project" value="TreeGrafter"/>
</dbReference>
<dbReference type="PANTHER" id="PTHR13161:SF15">
    <property type="entry name" value="SPLICING FACTOR, SUPPRESSOR OF WHITE-APRICOT HOMOLOG"/>
    <property type="match status" value="1"/>
</dbReference>
<dbReference type="AlphaFoldDB" id="A0A0L0SK06"/>
<feature type="region of interest" description="Disordered" evidence="1">
    <location>
        <begin position="209"/>
        <end position="232"/>
    </location>
</feature>
<dbReference type="EMBL" id="GG745341">
    <property type="protein sequence ID" value="KNE62808.1"/>
    <property type="molecule type" value="Genomic_DNA"/>
</dbReference>
<feature type="compositionally biased region" description="Basic residues" evidence="1">
    <location>
        <begin position="506"/>
        <end position="518"/>
    </location>
</feature>
<dbReference type="InterPro" id="IPR040397">
    <property type="entry name" value="SWAP"/>
</dbReference>
<dbReference type="OrthoDB" id="5597853at2759"/>
<name>A0A0L0SK06_ALLM3</name>
<dbReference type="STRING" id="578462.A0A0L0SK06"/>
<dbReference type="PANTHER" id="PTHR13161">
    <property type="entry name" value="SPLICING FACTOR SUPPRESSOR OF WHITE APRICOT"/>
    <property type="match status" value="1"/>
</dbReference>
<reference evidence="3" key="2">
    <citation type="submission" date="2009-11" db="EMBL/GenBank/DDBJ databases">
        <title>The Genome Sequence of Allomyces macrogynus strain ATCC 38327.</title>
        <authorList>
            <consortium name="The Broad Institute Genome Sequencing Platform"/>
            <person name="Russ C."/>
            <person name="Cuomo C."/>
            <person name="Shea T."/>
            <person name="Young S.K."/>
            <person name="Zeng Q."/>
            <person name="Koehrsen M."/>
            <person name="Haas B."/>
            <person name="Borodovsky M."/>
            <person name="Guigo R."/>
            <person name="Alvarado L."/>
            <person name="Berlin A."/>
            <person name="Borenstein D."/>
            <person name="Chen Z."/>
            <person name="Engels R."/>
            <person name="Freedman E."/>
            <person name="Gellesch M."/>
            <person name="Goldberg J."/>
            <person name="Griggs A."/>
            <person name="Gujja S."/>
            <person name="Heiman D."/>
            <person name="Hepburn T."/>
            <person name="Howarth C."/>
            <person name="Jen D."/>
            <person name="Larson L."/>
            <person name="Lewis B."/>
            <person name="Mehta T."/>
            <person name="Park D."/>
            <person name="Pearson M."/>
            <person name="Roberts A."/>
            <person name="Saif S."/>
            <person name="Shenoy N."/>
            <person name="Sisk P."/>
            <person name="Stolte C."/>
            <person name="Sykes S."/>
            <person name="Walk T."/>
            <person name="White J."/>
            <person name="Yandava C."/>
            <person name="Burger G."/>
            <person name="Gray M.W."/>
            <person name="Holland P.W.H."/>
            <person name="King N."/>
            <person name="Lang F.B.F."/>
            <person name="Roger A.J."/>
            <person name="Ruiz-Trillo I."/>
            <person name="Lander E."/>
            <person name="Nusbaum C."/>
        </authorList>
    </citation>
    <scope>NUCLEOTIDE SEQUENCE [LARGE SCALE GENOMIC DNA]</scope>
    <source>
        <strain evidence="3">ATCC 38327</strain>
    </source>
</reference>
<accession>A0A0L0SK06</accession>